<dbReference type="RefSeq" id="WP_057063151.1">
    <property type="nucleotide sequence ID" value="NZ_CABDWZ010000002.1"/>
</dbReference>
<name>A0A0P8IEL4_CITFR</name>
<evidence type="ECO:0000256" key="1">
    <source>
        <dbReference type="SAM" id="MobiDB-lite"/>
    </source>
</evidence>
<feature type="compositionally biased region" description="Polar residues" evidence="1">
    <location>
        <begin position="387"/>
        <end position="408"/>
    </location>
</feature>
<reference evidence="4 5" key="2">
    <citation type="journal article" date="2017" name="PLoS ONE">
        <title>Genomic and phenotypic characterisation of fluoroquinolone resistance mechanisms in Enterobacteriaceae in Durban, South Africa.</title>
        <authorList>
            <person name="Osei Sekyere J."/>
            <person name="Amoako D.G."/>
        </authorList>
    </citation>
    <scope>NUCLEOTIDE SEQUENCE [LARGE SCALE GENOMIC DNA]</scope>
    <source>
        <strain evidence="4 5">ST62:944112508</strain>
    </source>
</reference>
<feature type="compositionally biased region" description="Polar residues" evidence="1">
    <location>
        <begin position="415"/>
        <end position="430"/>
    </location>
</feature>
<feature type="compositionally biased region" description="Polar residues" evidence="1">
    <location>
        <begin position="481"/>
        <end position="499"/>
    </location>
</feature>
<reference evidence="5" key="1">
    <citation type="submission" date="2015-09" db="EMBL/GenBank/DDBJ databases">
        <title>Prevalence of NDMs in South Africa.</title>
        <authorList>
            <person name="Osei Sekyere J."/>
            <person name="Govinden U."/>
            <person name="Essack S."/>
            <person name="Haldorsen B."/>
            <person name="Samuelsen O."/>
            <person name="Aasnaes B."/>
            <person name="Sundsfjord A."/>
        </authorList>
    </citation>
    <scope>NUCLEOTIDE SEQUENCE [LARGE SCALE GENOMIC DNA]</scope>
    <source>
        <strain evidence="5">ST62:944112508</strain>
    </source>
</reference>
<dbReference type="AlphaFoldDB" id="A0A0P8IEL4"/>
<dbReference type="Proteomes" id="UP000050520">
    <property type="component" value="Unassembled WGS sequence"/>
</dbReference>
<dbReference type="InterPro" id="IPR021728">
    <property type="entry name" value="DUF3300"/>
</dbReference>
<comment type="caution">
    <text evidence="3">The sequence shown here is derived from an EMBL/GenBank/DDBJ whole genome shotgun (WGS) entry which is preliminary data.</text>
</comment>
<reference evidence="3" key="3">
    <citation type="journal article" date="2018" name="Genome Biol.">
        <title>SKESA: strategic k-mer extension for scrupulous assemblies.</title>
        <authorList>
            <person name="Souvorov A."/>
            <person name="Agarwala R."/>
            <person name="Lipman D.J."/>
        </authorList>
    </citation>
    <scope>NUCLEOTIDE SEQUENCE</scope>
    <source>
        <strain evidence="3">O50</strain>
    </source>
</reference>
<feature type="compositionally biased region" description="Low complexity" evidence="1">
    <location>
        <begin position="468"/>
        <end position="480"/>
    </location>
</feature>
<proteinExistence type="predicted"/>
<feature type="region of interest" description="Disordered" evidence="1">
    <location>
        <begin position="201"/>
        <end position="220"/>
    </location>
</feature>
<feature type="signal peptide" evidence="2">
    <location>
        <begin position="1"/>
        <end position="20"/>
    </location>
</feature>
<evidence type="ECO:0000313" key="4">
    <source>
        <dbReference type="EMBL" id="KPR57077.1"/>
    </source>
</evidence>
<gene>
    <name evidence="4" type="ORF">AN672_03445</name>
    <name evidence="3" type="ORF">I9Y29_002763</name>
</gene>
<dbReference type="EMBL" id="DACSXJ010000015">
    <property type="protein sequence ID" value="HAT3898325.1"/>
    <property type="molecule type" value="Genomic_DNA"/>
</dbReference>
<keyword evidence="2" id="KW-0732">Signal</keyword>
<reference evidence="3" key="4">
    <citation type="submission" date="2020-09" db="EMBL/GenBank/DDBJ databases">
        <authorList>
            <consortium name="NCBI Pathogen Detection Project"/>
        </authorList>
    </citation>
    <scope>NUCLEOTIDE SEQUENCE</scope>
    <source>
        <strain evidence="3">O50</strain>
    </source>
</reference>
<dbReference type="PANTHER" id="PTHR40269:SF1">
    <property type="entry name" value="OUTER MEMBRANE PROTEIN"/>
    <property type="match status" value="1"/>
</dbReference>
<feature type="region of interest" description="Disordered" evidence="1">
    <location>
        <begin position="347"/>
        <end position="534"/>
    </location>
</feature>
<sequence>MKLPLKPHLLVLLCSVGLFAASGVMFVKSRATEPAVPAPVAQQPSVPAPAPIAAPAPADQTAPVVVPTYSAAQIDQWVAPIALYPDSLLSQILMASTYPANVIQAAQWSKDNPKMQGDAAIQAVASQPWDPSVKSLVAFPQLMSLMGENPPWVQSLGDAFLAQPKDVMDSVQRLRALAQQTGALQSTPQQTVTTVTKAAPAKTVTSESTTSSATTTATTTSTSPTVIKIESADPQVVYVPTYNPNTVYGTWPNTAYPPTYLPPTPGEQFGNSFVNGLGFSLGVATTYAIFSNIDWDDDDDHHHNDDWDNHGGYNRNGDNNININVDNFNKISGQRLTDANRTWQHNPAYREGVPYPNNQLNNRFHSTNTATGLSSTQQRPVNRDSQRQAAMSQMEKSTGKTFPQTARTGTKDAQRQASSQQLKQISQRNNYRGYDTKPQTAKRTSIQQRENRQAVAQRQEKRVTQPAQQRNVQQRNLQQRTSQPRANALSGNDSRSANWQAQQQRGAQSRQVARNQPSRQPSGGRAEHREFRHR</sequence>
<evidence type="ECO:0000256" key="2">
    <source>
        <dbReference type="SAM" id="SignalP"/>
    </source>
</evidence>
<dbReference type="Pfam" id="PF11737">
    <property type="entry name" value="DUF3300"/>
    <property type="match status" value="1"/>
</dbReference>
<protein>
    <submittedName>
        <fullName evidence="3">DUF3300 domain-containing protein</fullName>
    </submittedName>
</protein>
<accession>A0A0P8IEL4</accession>
<organism evidence="3">
    <name type="scientific">Citrobacter freundii</name>
    <dbReference type="NCBI Taxonomy" id="546"/>
    <lineage>
        <taxon>Bacteria</taxon>
        <taxon>Pseudomonadati</taxon>
        <taxon>Pseudomonadota</taxon>
        <taxon>Gammaproteobacteria</taxon>
        <taxon>Enterobacterales</taxon>
        <taxon>Enterobacteriaceae</taxon>
        <taxon>Citrobacter</taxon>
        <taxon>Citrobacter freundii complex</taxon>
    </lineage>
</organism>
<evidence type="ECO:0000313" key="5">
    <source>
        <dbReference type="Proteomes" id="UP000050520"/>
    </source>
</evidence>
<feature type="chain" id="PRO_5041081979" evidence="2">
    <location>
        <begin position="21"/>
        <end position="534"/>
    </location>
</feature>
<feature type="compositionally biased region" description="Polar residues" evidence="1">
    <location>
        <begin position="356"/>
        <end position="380"/>
    </location>
</feature>
<feature type="compositionally biased region" description="Basic and acidic residues" evidence="1">
    <location>
        <begin position="525"/>
        <end position="534"/>
    </location>
</feature>
<feature type="compositionally biased region" description="Low complexity" evidence="1">
    <location>
        <begin position="500"/>
        <end position="514"/>
    </location>
</feature>
<dbReference type="EMBL" id="LJEB01000013">
    <property type="protein sequence ID" value="KPR57077.1"/>
    <property type="molecule type" value="Genomic_DNA"/>
</dbReference>
<feature type="compositionally biased region" description="Polar residues" evidence="1">
    <location>
        <begin position="437"/>
        <end position="448"/>
    </location>
</feature>
<evidence type="ECO:0000313" key="3">
    <source>
        <dbReference type="EMBL" id="HAT3898325.1"/>
    </source>
</evidence>
<dbReference type="Proteomes" id="UP000855471">
    <property type="component" value="Unassembled WGS sequence"/>
</dbReference>
<dbReference type="PANTHER" id="PTHR40269">
    <property type="entry name" value="OUTER MEMBRANE PROTEIN-RELATED"/>
    <property type="match status" value="1"/>
</dbReference>